<dbReference type="SUPFAM" id="SSF55073">
    <property type="entry name" value="Nucleotide cyclase"/>
    <property type="match status" value="1"/>
</dbReference>
<sequence length="353" mass="38477">MSDVETTLRGPEAYKIARRALDLMERHQVWPTALNFELWTHFVADPDGALARELTRLISLGEPMTEIISEELAAAYLPKARLNEQIRDAGDLLSKELASVSQAIQNAQKSNAAFGKQLDGATKDLNANADVGAIKSVVTSLAQATRRVHKENQSLEARLAESTAEVDRLREHLEQVRRDATTDGLTNLANRKAFDEELDRACAEGDEAGSSLCLAVLDIDHFKGFNDTWGHQTGDQVIRYVASVIGRVAAMPRFAARYGGEEFAMIFPRESAAIVASCLEEIRVEVSSRTLKRRSTNEDLGTITISSGFAERARDESSHSLMERADAALYASKRSGRNKVSSAADAAASANAA</sequence>
<evidence type="ECO:0000313" key="6">
    <source>
        <dbReference type="EMBL" id="ALL13479.1"/>
    </source>
</evidence>
<protein>
    <recommendedName>
        <fullName evidence="1">diguanylate cyclase</fullName>
        <ecNumber evidence="1">2.7.7.65</ecNumber>
    </recommendedName>
</protein>
<evidence type="ECO:0000256" key="2">
    <source>
        <dbReference type="ARBA" id="ARBA00034247"/>
    </source>
</evidence>
<dbReference type="AlphaFoldDB" id="A0A0P0NZR3"/>
<dbReference type="FunFam" id="3.30.70.270:FF:000001">
    <property type="entry name" value="Diguanylate cyclase domain protein"/>
    <property type="match status" value="1"/>
</dbReference>
<dbReference type="STRING" id="69395.AQ619_09025"/>
<dbReference type="PROSITE" id="PS50887">
    <property type="entry name" value="GGDEF"/>
    <property type="match status" value="1"/>
</dbReference>
<dbReference type="EMBL" id="CP013002">
    <property type="protein sequence ID" value="ALL13479.1"/>
    <property type="molecule type" value="Genomic_DNA"/>
</dbReference>
<proteinExistence type="predicted"/>
<dbReference type="InterPro" id="IPR029787">
    <property type="entry name" value="Nucleotide_cyclase"/>
</dbReference>
<dbReference type="eggNOG" id="COG3706">
    <property type="taxonomic scope" value="Bacteria"/>
</dbReference>
<dbReference type="CDD" id="cd01949">
    <property type="entry name" value="GGDEF"/>
    <property type="match status" value="1"/>
</dbReference>
<dbReference type="RefSeq" id="WP_062146512.1">
    <property type="nucleotide sequence ID" value="NZ_CP013002.1"/>
</dbReference>
<dbReference type="GO" id="GO:0052621">
    <property type="term" value="F:diguanylate cyclase activity"/>
    <property type="evidence" value="ECO:0007669"/>
    <property type="project" value="UniProtKB-EC"/>
</dbReference>
<dbReference type="InterPro" id="IPR050469">
    <property type="entry name" value="Diguanylate_Cyclase"/>
</dbReference>
<dbReference type="GO" id="GO:0043709">
    <property type="term" value="P:cell adhesion involved in single-species biofilm formation"/>
    <property type="evidence" value="ECO:0007669"/>
    <property type="project" value="TreeGrafter"/>
</dbReference>
<evidence type="ECO:0000256" key="1">
    <source>
        <dbReference type="ARBA" id="ARBA00012528"/>
    </source>
</evidence>
<feature type="region of interest" description="Disordered" evidence="4">
    <location>
        <begin position="334"/>
        <end position="353"/>
    </location>
</feature>
<dbReference type="GO" id="GO:0005886">
    <property type="term" value="C:plasma membrane"/>
    <property type="evidence" value="ECO:0007669"/>
    <property type="project" value="TreeGrafter"/>
</dbReference>
<name>A0A0P0NZR3_9CAUL</name>
<dbReference type="Proteomes" id="UP000056905">
    <property type="component" value="Chromosome"/>
</dbReference>
<evidence type="ECO:0000256" key="4">
    <source>
        <dbReference type="SAM" id="MobiDB-lite"/>
    </source>
</evidence>
<feature type="coiled-coil region" evidence="3">
    <location>
        <begin position="152"/>
        <end position="179"/>
    </location>
</feature>
<dbReference type="Pfam" id="PF00990">
    <property type="entry name" value="GGDEF"/>
    <property type="match status" value="1"/>
</dbReference>
<evidence type="ECO:0000259" key="5">
    <source>
        <dbReference type="PROSITE" id="PS50887"/>
    </source>
</evidence>
<dbReference type="PANTHER" id="PTHR45138">
    <property type="entry name" value="REGULATORY COMPONENTS OF SENSORY TRANSDUCTION SYSTEM"/>
    <property type="match status" value="1"/>
</dbReference>
<accession>A0A0P0NZR3</accession>
<dbReference type="OrthoDB" id="9812260at2"/>
<keyword evidence="7" id="KW-1185">Reference proteome</keyword>
<dbReference type="NCBIfam" id="TIGR00254">
    <property type="entry name" value="GGDEF"/>
    <property type="match status" value="1"/>
</dbReference>
<dbReference type="Gene3D" id="3.30.70.270">
    <property type="match status" value="1"/>
</dbReference>
<feature type="compositionally biased region" description="Low complexity" evidence="4">
    <location>
        <begin position="341"/>
        <end position="353"/>
    </location>
</feature>
<comment type="catalytic activity">
    <reaction evidence="2">
        <text>2 GTP = 3',3'-c-di-GMP + 2 diphosphate</text>
        <dbReference type="Rhea" id="RHEA:24898"/>
        <dbReference type="ChEBI" id="CHEBI:33019"/>
        <dbReference type="ChEBI" id="CHEBI:37565"/>
        <dbReference type="ChEBI" id="CHEBI:58805"/>
        <dbReference type="EC" id="2.7.7.65"/>
    </reaction>
</comment>
<dbReference type="GO" id="GO:1902201">
    <property type="term" value="P:negative regulation of bacterial-type flagellum-dependent cell motility"/>
    <property type="evidence" value="ECO:0007669"/>
    <property type="project" value="TreeGrafter"/>
</dbReference>
<dbReference type="InterPro" id="IPR043128">
    <property type="entry name" value="Rev_trsase/Diguanyl_cyclase"/>
</dbReference>
<gene>
    <name evidence="6" type="ORF">AQ619_09025</name>
</gene>
<evidence type="ECO:0000313" key="7">
    <source>
        <dbReference type="Proteomes" id="UP000056905"/>
    </source>
</evidence>
<keyword evidence="3" id="KW-0175">Coiled coil</keyword>
<dbReference type="PANTHER" id="PTHR45138:SF9">
    <property type="entry name" value="DIGUANYLATE CYCLASE DGCM-RELATED"/>
    <property type="match status" value="1"/>
</dbReference>
<evidence type="ECO:0000256" key="3">
    <source>
        <dbReference type="SAM" id="Coils"/>
    </source>
</evidence>
<dbReference type="KEGG" id="chq:AQ619_09025"/>
<reference evidence="6 7" key="1">
    <citation type="submission" date="2015-10" db="EMBL/GenBank/DDBJ databases">
        <title>Conservation of the essential genome among Caulobacter and Brevundimonas species.</title>
        <authorList>
            <person name="Scott D."/>
            <person name="Ely B."/>
        </authorList>
    </citation>
    <scope>NUCLEOTIDE SEQUENCE [LARGE SCALE GENOMIC DNA]</scope>
    <source>
        <strain evidence="6 7">CB4</strain>
    </source>
</reference>
<feature type="domain" description="GGDEF" evidence="5">
    <location>
        <begin position="210"/>
        <end position="345"/>
    </location>
</feature>
<organism evidence="6 7">
    <name type="scientific">Caulobacter henricii</name>
    <dbReference type="NCBI Taxonomy" id="69395"/>
    <lineage>
        <taxon>Bacteria</taxon>
        <taxon>Pseudomonadati</taxon>
        <taxon>Pseudomonadota</taxon>
        <taxon>Alphaproteobacteria</taxon>
        <taxon>Caulobacterales</taxon>
        <taxon>Caulobacteraceae</taxon>
        <taxon>Caulobacter</taxon>
    </lineage>
</organism>
<dbReference type="EC" id="2.7.7.65" evidence="1"/>
<dbReference type="InterPro" id="IPR000160">
    <property type="entry name" value="GGDEF_dom"/>
</dbReference>
<dbReference type="SMART" id="SM00267">
    <property type="entry name" value="GGDEF"/>
    <property type="match status" value="1"/>
</dbReference>